<evidence type="ECO:0000256" key="1">
    <source>
        <dbReference type="SAM" id="MobiDB-lite"/>
    </source>
</evidence>
<protein>
    <submittedName>
        <fullName evidence="2">Uncharacterized protein</fullName>
    </submittedName>
</protein>
<organism evidence="2 3">
    <name type="scientific">Brevibacterium samyangense</name>
    <dbReference type="NCBI Taxonomy" id="366888"/>
    <lineage>
        <taxon>Bacteria</taxon>
        <taxon>Bacillati</taxon>
        <taxon>Actinomycetota</taxon>
        <taxon>Actinomycetes</taxon>
        <taxon>Micrococcales</taxon>
        <taxon>Brevibacteriaceae</taxon>
        <taxon>Brevibacterium</taxon>
    </lineage>
</organism>
<evidence type="ECO:0000313" key="2">
    <source>
        <dbReference type="EMBL" id="GAA2013625.1"/>
    </source>
</evidence>
<accession>A0ABP5F0X1</accession>
<proteinExistence type="predicted"/>
<comment type="caution">
    <text evidence="2">The sequence shown here is derived from an EMBL/GenBank/DDBJ whole genome shotgun (WGS) entry which is preliminary data.</text>
</comment>
<sequence length="72" mass="8397">MSRAIMRGMRRGLDYHTDDLTNFRKLREEMESSDWMAEAWEEVGRDLSSAMMLATPPTASRFSGDPRSRRSR</sequence>
<evidence type="ECO:0000313" key="3">
    <source>
        <dbReference type="Proteomes" id="UP001500755"/>
    </source>
</evidence>
<keyword evidence="3" id="KW-1185">Reference proteome</keyword>
<name>A0ABP5F0X1_9MICO</name>
<gene>
    <name evidence="2" type="ORF">GCM10009755_26620</name>
</gene>
<dbReference type="EMBL" id="BAAANO010000031">
    <property type="protein sequence ID" value="GAA2013625.1"/>
    <property type="molecule type" value="Genomic_DNA"/>
</dbReference>
<reference evidence="3" key="1">
    <citation type="journal article" date="2019" name="Int. J. Syst. Evol. Microbiol.">
        <title>The Global Catalogue of Microorganisms (GCM) 10K type strain sequencing project: providing services to taxonomists for standard genome sequencing and annotation.</title>
        <authorList>
            <consortium name="The Broad Institute Genomics Platform"/>
            <consortium name="The Broad Institute Genome Sequencing Center for Infectious Disease"/>
            <person name="Wu L."/>
            <person name="Ma J."/>
        </authorList>
    </citation>
    <scope>NUCLEOTIDE SEQUENCE [LARGE SCALE GENOMIC DNA]</scope>
    <source>
        <strain evidence="3">JCM 14546</strain>
    </source>
</reference>
<dbReference type="Proteomes" id="UP001500755">
    <property type="component" value="Unassembled WGS sequence"/>
</dbReference>
<feature type="region of interest" description="Disordered" evidence="1">
    <location>
        <begin position="52"/>
        <end position="72"/>
    </location>
</feature>